<dbReference type="EMBL" id="JRPC02000007">
    <property type="protein sequence ID" value="TLE16368.1"/>
    <property type="molecule type" value="Genomic_DNA"/>
</dbReference>
<comment type="caution">
    <text evidence="5">The sequence shown here is derived from an EMBL/GenBank/DDBJ whole genome shotgun (WGS) entry which is preliminary data.</text>
</comment>
<dbReference type="PANTHER" id="PTHR44942">
    <property type="entry name" value="METHYLTRANSF_11 DOMAIN-CONTAINING PROTEIN"/>
    <property type="match status" value="1"/>
</dbReference>
<sequence length="142" mass="16340">MLKDVWIQGMPPKERGFIRRCYGGGLAKYSERLKRIALVGVDTKVLDCGCGYGQWSLALAKHNKLVYGIDIQEKRIQIAQRIGKELLVDNVLFQVASAEDLPFRDNIFDFVFCYSVIYMIDWKRALQEIFRVLRGGGDNIFM</sequence>
<name>A0A4V6I6P9_9HELI</name>
<accession>A0A4V6I6P9</accession>
<evidence type="ECO:0000259" key="4">
    <source>
        <dbReference type="Pfam" id="PF08241"/>
    </source>
</evidence>
<proteinExistence type="inferred from homology"/>
<dbReference type="InterPro" id="IPR051052">
    <property type="entry name" value="Diverse_substrate_MTase"/>
</dbReference>
<evidence type="ECO:0000256" key="2">
    <source>
        <dbReference type="ARBA" id="ARBA00022603"/>
    </source>
</evidence>
<dbReference type="CDD" id="cd02440">
    <property type="entry name" value="AdoMet_MTases"/>
    <property type="match status" value="1"/>
</dbReference>
<dbReference type="AlphaFoldDB" id="A0A4V6I6P9"/>
<gene>
    <name evidence="5" type="ORF">LS72_003680</name>
</gene>
<dbReference type="Proteomes" id="UP000029920">
    <property type="component" value="Unassembled WGS sequence"/>
</dbReference>
<reference evidence="5 6" key="1">
    <citation type="journal article" date="2014" name="Genome Announc.">
        <title>Draft genome sequences of eight enterohepatic helicobacter species isolated from both laboratory and wild rodents.</title>
        <authorList>
            <person name="Sheh A."/>
            <person name="Shen Z."/>
            <person name="Fox J.G."/>
        </authorList>
    </citation>
    <scope>NUCLEOTIDE SEQUENCE [LARGE SCALE GENOMIC DNA]</scope>
    <source>
        <strain evidence="5 6">MIT-03-7007</strain>
    </source>
</reference>
<dbReference type="PANTHER" id="PTHR44942:SF4">
    <property type="entry name" value="METHYLTRANSFERASE TYPE 11 DOMAIN-CONTAINING PROTEIN"/>
    <property type="match status" value="1"/>
</dbReference>
<dbReference type="Pfam" id="PF08241">
    <property type="entry name" value="Methyltransf_11"/>
    <property type="match status" value="1"/>
</dbReference>
<dbReference type="GO" id="GO:0032259">
    <property type="term" value="P:methylation"/>
    <property type="evidence" value="ECO:0007669"/>
    <property type="project" value="UniProtKB-KW"/>
</dbReference>
<dbReference type="InterPro" id="IPR029063">
    <property type="entry name" value="SAM-dependent_MTases_sf"/>
</dbReference>
<keyword evidence="6" id="KW-1185">Reference proteome</keyword>
<evidence type="ECO:0000313" key="6">
    <source>
        <dbReference type="Proteomes" id="UP000029920"/>
    </source>
</evidence>
<keyword evidence="2 5" id="KW-0489">Methyltransferase</keyword>
<dbReference type="Gene3D" id="3.40.50.150">
    <property type="entry name" value="Vaccinia Virus protein VP39"/>
    <property type="match status" value="1"/>
</dbReference>
<comment type="similarity">
    <text evidence="1">Belongs to the methyltransferase superfamily.</text>
</comment>
<organism evidence="5 6">
    <name type="scientific">Helicobacter apodemus</name>
    <dbReference type="NCBI Taxonomy" id="135569"/>
    <lineage>
        <taxon>Bacteria</taxon>
        <taxon>Pseudomonadati</taxon>
        <taxon>Campylobacterota</taxon>
        <taxon>Epsilonproteobacteria</taxon>
        <taxon>Campylobacterales</taxon>
        <taxon>Helicobacteraceae</taxon>
        <taxon>Helicobacter</taxon>
    </lineage>
</organism>
<evidence type="ECO:0000256" key="3">
    <source>
        <dbReference type="ARBA" id="ARBA00022679"/>
    </source>
</evidence>
<dbReference type="InterPro" id="IPR013216">
    <property type="entry name" value="Methyltransf_11"/>
</dbReference>
<dbReference type="SUPFAM" id="SSF53335">
    <property type="entry name" value="S-adenosyl-L-methionine-dependent methyltransferases"/>
    <property type="match status" value="1"/>
</dbReference>
<keyword evidence="3" id="KW-0808">Transferase</keyword>
<protein>
    <submittedName>
        <fullName evidence="5">Class I SAM-dependent methyltransferase</fullName>
    </submittedName>
</protein>
<dbReference type="GO" id="GO:0008757">
    <property type="term" value="F:S-adenosylmethionine-dependent methyltransferase activity"/>
    <property type="evidence" value="ECO:0007669"/>
    <property type="project" value="InterPro"/>
</dbReference>
<dbReference type="RefSeq" id="WP_138155050.1">
    <property type="nucleotide sequence ID" value="NZ_JRPC02000007.1"/>
</dbReference>
<evidence type="ECO:0000256" key="1">
    <source>
        <dbReference type="ARBA" id="ARBA00008361"/>
    </source>
</evidence>
<evidence type="ECO:0000313" key="5">
    <source>
        <dbReference type="EMBL" id="TLE16368.1"/>
    </source>
</evidence>
<feature type="domain" description="Methyltransferase type 11" evidence="4">
    <location>
        <begin position="46"/>
        <end position="138"/>
    </location>
</feature>